<keyword evidence="3 6" id="KW-0812">Transmembrane</keyword>
<protein>
    <recommendedName>
        <fullName evidence="9">Major facilitator superfamily (MFS) profile domain-containing protein</fullName>
    </recommendedName>
</protein>
<proteinExistence type="predicted"/>
<dbReference type="PROSITE" id="PS51257">
    <property type="entry name" value="PROKAR_LIPOPROTEIN"/>
    <property type="match status" value="1"/>
</dbReference>
<feature type="transmembrane region" description="Helical" evidence="6">
    <location>
        <begin position="40"/>
        <end position="62"/>
    </location>
</feature>
<feature type="transmembrane region" description="Helical" evidence="6">
    <location>
        <begin position="104"/>
        <end position="122"/>
    </location>
</feature>
<evidence type="ECO:0000256" key="7">
    <source>
        <dbReference type="SAM" id="SignalP"/>
    </source>
</evidence>
<reference evidence="8" key="1">
    <citation type="submission" date="2021-01" db="EMBL/GenBank/DDBJ databases">
        <authorList>
            <person name="Corre E."/>
            <person name="Pelletier E."/>
            <person name="Niang G."/>
            <person name="Scheremetjew M."/>
            <person name="Finn R."/>
            <person name="Kale V."/>
            <person name="Holt S."/>
            <person name="Cochrane G."/>
            <person name="Meng A."/>
            <person name="Brown T."/>
            <person name="Cohen L."/>
        </authorList>
    </citation>
    <scope>NUCLEOTIDE SEQUENCE</scope>
    <source>
        <strain evidence="8">CCCM811</strain>
    </source>
</reference>
<dbReference type="GO" id="GO:0016020">
    <property type="term" value="C:membrane"/>
    <property type="evidence" value="ECO:0007669"/>
    <property type="project" value="UniProtKB-SubCell"/>
</dbReference>
<dbReference type="SUPFAM" id="SSF103473">
    <property type="entry name" value="MFS general substrate transporter"/>
    <property type="match status" value="1"/>
</dbReference>
<accession>A0A7S3YYE1</accession>
<evidence type="ECO:0000256" key="1">
    <source>
        <dbReference type="ARBA" id="ARBA00004141"/>
    </source>
</evidence>
<dbReference type="Gene3D" id="1.20.1250.20">
    <property type="entry name" value="MFS general substrate transporter like domains"/>
    <property type="match status" value="1"/>
</dbReference>
<feature type="transmembrane region" description="Helical" evidence="6">
    <location>
        <begin position="191"/>
        <end position="211"/>
    </location>
</feature>
<evidence type="ECO:0000256" key="5">
    <source>
        <dbReference type="ARBA" id="ARBA00023136"/>
    </source>
</evidence>
<dbReference type="PANTHER" id="PTHR23505">
    <property type="entry name" value="SPINSTER"/>
    <property type="match status" value="1"/>
</dbReference>
<comment type="subcellular location">
    <subcellularLocation>
        <location evidence="1">Membrane</location>
        <topology evidence="1">Multi-pass membrane protein</topology>
    </subcellularLocation>
</comment>
<dbReference type="PANTHER" id="PTHR23505:SF52">
    <property type="entry name" value="MAJOR FACILITATOR SUPERFAMILY PROTEIN"/>
    <property type="match status" value="1"/>
</dbReference>
<dbReference type="AlphaFoldDB" id="A0A7S3YYE1"/>
<name>A0A7S3YYE1_9EUKA</name>
<dbReference type="InterPro" id="IPR044770">
    <property type="entry name" value="MFS_spinster-like"/>
</dbReference>
<feature type="signal peptide" evidence="7">
    <location>
        <begin position="1"/>
        <end position="16"/>
    </location>
</feature>
<feature type="transmembrane region" description="Helical" evidence="6">
    <location>
        <begin position="74"/>
        <end position="98"/>
    </location>
</feature>
<organism evidence="8">
    <name type="scientific">Lotharella globosa</name>
    <dbReference type="NCBI Taxonomy" id="91324"/>
    <lineage>
        <taxon>Eukaryota</taxon>
        <taxon>Sar</taxon>
        <taxon>Rhizaria</taxon>
        <taxon>Cercozoa</taxon>
        <taxon>Chlorarachniophyceae</taxon>
        <taxon>Lotharella</taxon>
    </lineage>
</organism>
<evidence type="ECO:0000256" key="6">
    <source>
        <dbReference type="SAM" id="Phobius"/>
    </source>
</evidence>
<keyword evidence="7" id="KW-0732">Signal</keyword>
<evidence type="ECO:0000256" key="3">
    <source>
        <dbReference type="ARBA" id="ARBA00022692"/>
    </source>
</evidence>
<feature type="chain" id="PRO_5031275929" description="Major facilitator superfamily (MFS) profile domain-containing protein" evidence="7">
    <location>
        <begin position="17"/>
        <end position="263"/>
    </location>
</feature>
<keyword evidence="4 6" id="KW-1133">Transmembrane helix</keyword>
<evidence type="ECO:0000256" key="4">
    <source>
        <dbReference type="ARBA" id="ARBA00022989"/>
    </source>
</evidence>
<dbReference type="EMBL" id="HBIV01024613">
    <property type="protein sequence ID" value="CAE0666050.1"/>
    <property type="molecule type" value="Transcribed_RNA"/>
</dbReference>
<gene>
    <name evidence="8" type="ORF">LGLO00237_LOCUS17657</name>
</gene>
<evidence type="ECO:0008006" key="9">
    <source>
        <dbReference type="Google" id="ProtNLM"/>
    </source>
</evidence>
<evidence type="ECO:0000313" key="8">
    <source>
        <dbReference type="EMBL" id="CAE0666050.1"/>
    </source>
</evidence>
<evidence type="ECO:0000256" key="2">
    <source>
        <dbReference type="ARBA" id="ARBA00022448"/>
    </source>
</evidence>
<dbReference type="InterPro" id="IPR036259">
    <property type="entry name" value="MFS_trans_sf"/>
</dbReference>
<keyword evidence="5 6" id="KW-0472">Membrane</keyword>
<keyword evidence="2" id="KW-0813">Transport</keyword>
<sequence>MKLPTFWLLVLQGVFGCIPWNAYGMYSPLWMELIGYTPLQVAFIGSAGRLANVFSGIFAGFLGDWSHRCLPYHGRLLCAEASVLFGMTWMTIMLVWIPKDSADHLYLFAGIYMAFSLTATWTPNSTNRPMIADIVPTWARASVFSIFCMAERVPSSFAGYFVSFLAESQFGYHKPDVEQLSDAGRAANVRALSTALALMTSIPWILCIFTYSSMHFTYNGDVQKTARRVAQTKQIAYKIVDPEDADEGDAEKCLLAKAKKVLE</sequence>